<name>A0AAW0SQ32_SCYPA</name>
<comment type="caution">
    <text evidence="1">The sequence shown here is derived from an EMBL/GenBank/DDBJ whole genome shotgun (WGS) entry which is preliminary data.</text>
</comment>
<dbReference type="Proteomes" id="UP001487740">
    <property type="component" value="Unassembled WGS sequence"/>
</dbReference>
<evidence type="ECO:0000313" key="2">
    <source>
        <dbReference type="Proteomes" id="UP001487740"/>
    </source>
</evidence>
<organism evidence="1 2">
    <name type="scientific">Scylla paramamosain</name>
    <name type="common">Mud crab</name>
    <dbReference type="NCBI Taxonomy" id="85552"/>
    <lineage>
        <taxon>Eukaryota</taxon>
        <taxon>Metazoa</taxon>
        <taxon>Ecdysozoa</taxon>
        <taxon>Arthropoda</taxon>
        <taxon>Crustacea</taxon>
        <taxon>Multicrustacea</taxon>
        <taxon>Malacostraca</taxon>
        <taxon>Eumalacostraca</taxon>
        <taxon>Eucarida</taxon>
        <taxon>Decapoda</taxon>
        <taxon>Pleocyemata</taxon>
        <taxon>Brachyura</taxon>
        <taxon>Eubrachyura</taxon>
        <taxon>Portunoidea</taxon>
        <taxon>Portunidae</taxon>
        <taxon>Portuninae</taxon>
        <taxon>Scylla</taxon>
    </lineage>
</organism>
<accession>A0AAW0SQ32</accession>
<proteinExistence type="predicted"/>
<dbReference type="EMBL" id="JARAKH010000047">
    <property type="protein sequence ID" value="KAK8377495.1"/>
    <property type="molecule type" value="Genomic_DNA"/>
</dbReference>
<evidence type="ECO:0000313" key="1">
    <source>
        <dbReference type="EMBL" id="KAK8377495.1"/>
    </source>
</evidence>
<keyword evidence="2" id="KW-1185">Reference proteome</keyword>
<dbReference type="AlphaFoldDB" id="A0AAW0SQ32"/>
<protein>
    <submittedName>
        <fullName evidence="1">Uncharacterized protein</fullName>
    </submittedName>
</protein>
<reference evidence="1 2" key="1">
    <citation type="submission" date="2023-03" db="EMBL/GenBank/DDBJ databases">
        <title>High-quality genome of Scylla paramamosain provides insights in environmental adaptation.</title>
        <authorList>
            <person name="Zhang L."/>
        </authorList>
    </citation>
    <scope>NUCLEOTIDE SEQUENCE [LARGE SCALE GENOMIC DNA]</scope>
    <source>
        <strain evidence="1">LZ_2023a</strain>
        <tissue evidence="1">Muscle</tissue>
    </source>
</reference>
<gene>
    <name evidence="1" type="ORF">O3P69_013850</name>
</gene>
<sequence>MAVVARPCQVIDASDDISRGELDTDLSAARTADQPTTTDMATILGRLSRSATIPGRHARCLRTLKTQAFRSSLTTSSTAYLCGVAAATSAYLGWRWLHGGSVVQAAKPRRHIDESSLRGLKLNHRERRFHQVFVC</sequence>